<organism evidence="1 2">
    <name type="scientific">Acinetobacter pittii</name>
    <name type="common">Acinetobacter genomosp. 3</name>
    <dbReference type="NCBI Taxonomy" id="48296"/>
    <lineage>
        <taxon>Bacteria</taxon>
        <taxon>Pseudomonadati</taxon>
        <taxon>Pseudomonadota</taxon>
        <taxon>Gammaproteobacteria</taxon>
        <taxon>Moraxellales</taxon>
        <taxon>Moraxellaceae</taxon>
        <taxon>Acinetobacter</taxon>
        <taxon>Acinetobacter calcoaceticus/baumannii complex</taxon>
    </lineage>
</organism>
<dbReference type="Proteomes" id="UP001055514">
    <property type="component" value="Chromosome"/>
</dbReference>
<dbReference type="EMBL" id="CP095407">
    <property type="protein sequence ID" value="USU95412.1"/>
    <property type="molecule type" value="Genomic_DNA"/>
</dbReference>
<name>A0AAE9SBF5_ACIPI</name>
<proteinExistence type="predicted"/>
<gene>
    <name evidence="1" type="ORF">MWH18_03865</name>
</gene>
<evidence type="ECO:0000313" key="1">
    <source>
        <dbReference type="EMBL" id="USU95412.1"/>
    </source>
</evidence>
<evidence type="ECO:0000313" key="2">
    <source>
        <dbReference type="Proteomes" id="UP001055514"/>
    </source>
</evidence>
<dbReference type="AlphaFoldDB" id="A0AAE9SBF5"/>
<dbReference type="RefSeq" id="WP_017386285.1">
    <property type="nucleotide sequence ID" value="NZ_CP029610.1"/>
</dbReference>
<accession>A0AAE9SBF5</accession>
<protein>
    <submittedName>
        <fullName evidence="1">Uncharacterized protein</fullName>
    </submittedName>
</protein>
<sequence length="184" mass="21070">MNAKVQIQLQEQLAPFYNATNYLNAYKIAYETATQLRTLLNQISKSAIFVKTYAEEHNLDNSIFIEVENLIVISLQLSNSYADTCNAVIKRHRKVPHDQYDAGDLNEAYALAHEYTNWLETLISKIRIEVKLIKEAVKDVIHSAVFATLENLINIAEYFAEINVNTFSIESEKYEAEFEVSKNG</sequence>
<reference evidence="1" key="1">
    <citation type="submission" date="2022-04" db="EMBL/GenBank/DDBJ databases">
        <title>Emergence of ST220 Acinetobacter pittii strain in bloodstream infection, which co-producing chromosomal NDM-1 and OXA-820 carbapenemases.</title>
        <authorList>
            <person name="Tian C."/>
            <person name="Xing M."/>
            <person name="Fu L."/>
            <person name="Xia D."/>
        </authorList>
    </citation>
    <scope>NUCLEOTIDE SEQUENCE</scope>
    <source>
        <strain evidence="1">TCM</strain>
    </source>
</reference>